<sequence length="498" mass="55702">MRKVYSSGADQVLAKPPPELNVTVHLSWPAPMRGFKDIDPADVNVKTLLARIASEHDAKVEAEESTSAVNVTVMAMNRARAHEVLSAVRKFYRPGEESLWRARLVVHPPKNGSYCLTALLQPKEGATGRRVTAVTSKNPRPTNQVGLDKTKADYKKALMKMLNEASGHLRHDPTGMQMRVHFGNLVLDEWKKGKTEYDFSELENLMSRAGTRGTAHMLNTVSEAAAKALADRFSHSNMELPETLQSLLKLKREDNGEDGEPTVTYSVVLTTKNLVLESKFERVGTQRFRNGQGVQYSLDPLEVQQLEKQHRAAEFIMVCPESGHDWSVEIHKTAADQATKASPPFGVHQLQKNLSFTGERIGEGFPYFKIPDSFLRVHNIQKLHGKVTLRYGLGFKYTLDITLFYDLEKQKSLPDRATTATVMLHSPDWDYEMSSDASIPRPCKESFEEHFLKPSENDEAPGGQAAGPVDHFLLWVDWIHKGLDGASRGNEQTADETA</sequence>
<accession>A0AAN6U648</accession>
<comment type="caution">
    <text evidence="2">The sequence shown here is derived from an EMBL/GenBank/DDBJ whole genome shotgun (WGS) entry which is preliminary data.</text>
</comment>
<evidence type="ECO:0000259" key="1">
    <source>
        <dbReference type="Pfam" id="PF25482"/>
    </source>
</evidence>
<feature type="domain" description="DUF7905" evidence="1">
    <location>
        <begin position="157"/>
        <end position="412"/>
    </location>
</feature>
<protein>
    <recommendedName>
        <fullName evidence="1">DUF7905 domain-containing protein</fullName>
    </recommendedName>
</protein>
<reference evidence="2" key="2">
    <citation type="submission" date="2023-05" db="EMBL/GenBank/DDBJ databases">
        <authorList>
            <consortium name="Lawrence Berkeley National Laboratory"/>
            <person name="Steindorff A."/>
            <person name="Hensen N."/>
            <person name="Bonometti L."/>
            <person name="Westerberg I."/>
            <person name="Brannstrom I.O."/>
            <person name="Guillou S."/>
            <person name="Cros-Aarteil S."/>
            <person name="Calhoun S."/>
            <person name="Haridas S."/>
            <person name="Kuo A."/>
            <person name="Mondo S."/>
            <person name="Pangilinan J."/>
            <person name="Riley R."/>
            <person name="Labutti K."/>
            <person name="Andreopoulos B."/>
            <person name="Lipzen A."/>
            <person name="Chen C."/>
            <person name="Yanf M."/>
            <person name="Daum C."/>
            <person name="Ng V."/>
            <person name="Clum A."/>
            <person name="Ohm R."/>
            <person name="Martin F."/>
            <person name="Silar P."/>
            <person name="Natvig D."/>
            <person name="Lalanne C."/>
            <person name="Gautier V."/>
            <person name="Ament-Velasquez S.L."/>
            <person name="Kruys A."/>
            <person name="Hutchinson M.I."/>
            <person name="Powell A.J."/>
            <person name="Barry K."/>
            <person name="Miller A.N."/>
            <person name="Grigoriev I.V."/>
            <person name="Debuchy R."/>
            <person name="Gladieux P."/>
            <person name="Thoren M.H."/>
            <person name="Johannesson H."/>
        </authorList>
    </citation>
    <scope>NUCLEOTIDE SEQUENCE</scope>
    <source>
        <strain evidence="2">CBS 731.68</strain>
    </source>
</reference>
<reference evidence="2" key="1">
    <citation type="journal article" date="2023" name="Mol. Phylogenet. Evol.">
        <title>Genome-scale phylogeny and comparative genomics of the fungal order Sordariales.</title>
        <authorList>
            <person name="Hensen N."/>
            <person name="Bonometti L."/>
            <person name="Westerberg I."/>
            <person name="Brannstrom I.O."/>
            <person name="Guillou S."/>
            <person name="Cros-Aarteil S."/>
            <person name="Calhoun S."/>
            <person name="Haridas S."/>
            <person name="Kuo A."/>
            <person name="Mondo S."/>
            <person name="Pangilinan J."/>
            <person name="Riley R."/>
            <person name="LaButti K."/>
            <person name="Andreopoulos B."/>
            <person name="Lipzen A."/>
            <person name="Chen C."/>
            <person name="Yan M."/>
            <person name="Daum C."/>
            <person name="Ng V."/>
            <person name="Clum A."/>
            <person name="Steindorff A."/>
            <person name="Ohm R.A."/>
            <person name="Martin F."/>
            <person name="Silar P."/>
            <person name="Natvig D.O."/>
            <person name="Lalanne C."/>
            <person name="Gautier V."/>
            <person name="Ament-Velasquez S.L."/>
            <person name="Kruys A."/>
            <person name="Hutchinson M.I."/>
            <person name="Powell A.J."/>
            <person name="Barry K."/>
            <person name="Miller A.N."/>
            <person name="Grigoriev I.V."/>
            <person name="Debuchy R."/>
            <person name="Gladieux P."/>
            <person name="Hiltunen Thoren M."/>
            <person name="Johannesson H."/>
        </authorList>
    </citation>
    <scope>NUCLEOTIDE SEQUENCE</scope>
    <source>
        <strain evidence="2">CBS 731.68</strain>
    </source>
</reference>
<keyword evidence="3" id="KW-1185">Reference proteome</keyword>
<dbReference type="Pfam" id="PF25482">
    <property type="entry name" value="DUF7905"/>
    <property type="match status" value="1"/>
</dbReference>
<evidence type="ECO:0000313" key="3">
    <source>
        <dbReference type="Proteomes" id="UP001302602"/>
    </source>
</evidence>
<organism evidence="2 3">
    <name type="scientific">Parathielavia appendiculata</name>
    <dbReference type="NCBI Taxonomy" id="2587402"/>
    <lineage>
        <taxon>Eukaryota</taxon>
        <taxon>Fungi</taxon>
        <taxon>Dikarya</taxon>
        <taxon>Ascomycota</taxon>
        <taxon>Pezizomycotina</taxon>
        <taxon>Sordariomycetes</taxon>
        <taxon>Sordariomycetidae</taxon>
        <taxon>Sordariales</taxon>
        <taxon>Chaetomiaceae</taxon>
        <taxon>Parathielavia</taxon>
    </lineage>
</organism>
<proteinExistence type="predicted"/>
<dbReference type="GeneID" id="87825242"/>
<name>A0AAN6U648_9PEZI</name>
<evidence type="ECO:0000313" key="2">
    <source>
        <dbReference type="EMBL" id="KAK4127140.1"/>
    </source>
</evidence>
<gene>
    <name evidence="2" type="ORF">N657DRAFT_566989</name>
</gene>
<dbReference type="InterPro" id="IPR057227">
    <property type="entry name" value="DUF7905"/>
</dbReference>
<dbReference type="RefSeq" id="XP_062650911.1">
    <property type="nucleotide sequence ID" value="XM_062788472.1"/>
</dbReference>
<dbReference type="AlphaFoldDB" id="A0AAN6U648"/>
<dbReference type="Proteomes" id="UP001302602">
    <property type="component" value="Unassembled WGS sequence"/>
</dbReference>
<dbReference type="EMBL" id="MU853224">
    <property type="protein sequence ID" value="KAK4127140.1"/>
    <property type="molecule type" value="Genomic_DNA"/>
</dbReference>